<dbReference type="Gene3D" id="3.40.50.11170">
    <property type="entry name" value="Uncharacterised protein PF08960, DUF1874"/>
    <property type="match status" value="1"/>
</dbReference>
<name>A0A6M3VYX8_SSRV1</name>
<dbReference type="SUPFAM" id="SSF143602">
    <property type="entry name" value="STIV B116-like"/>
    <property type="match status" value="1"/>
</dbReference>
<proteinExistence type="predicted"/>
<reference evidence="1 2" key="1">
    <citation type="journal article" date="2020" name="ISME J.">
        <title>New virus isolates from Italian hydrothermal environments underscore the biogeographic pattern in archaeal virus communities.</title>
        <authorList>
            <person name="Baquero D.P."/>
            <person name="Contursi P."/>
            <person name="Piochi M."/>
            <person name="Bartolucci S."/>
            <person name="Liu Y."/>
            <person name="Cvirkaite-Krupovic V."/>
            <person name="Prangishvili D."/>
            <person name="Krupovic M."/>
        </authorList>
    </citation>
    <scope>NUCLEOTIDE SEQUENCE [LARGE SCALE GENOMIC DNA]</scope>
    <source>
        <strain evidence="1">149</strain>
    </source>
</reference>
<dbReference type="EMBL" id="MN876841">
    <property type="protein sequence ID" value="QJF12309.1"/>
    <property type="molecule type" value="Genomic_DNA"/>
</dbReference>
<organismHost>
    <name type="scientific">Saccharolobus solfataricus</name>
    <name type="common">Sulfolobus solfataricus</name>
    <dbReference type="NCBI Taxonomy" id="2287"/>
</organismHost>
<evidence type="ECO:0000313" key="1">
    <source>
        <dbReference type="EMBL" id="QJF12309.1"/>
    </source>
</evidence>
<dbReference type="Proteomes" id="UP000503449">
    <property type="component" value="Segment"/>
</dbReference>
<dbReference type="InterPro" id="IPR037236">
    <property type="entry name" value="STIV_B116-like_sf"/>
</dbReference>
<gene>
    <name evidence="1" type="ORF">SSRV1_gp33</name>
</gene>
<keyword evidence="2" id="KW-1185">Reference proteome</keyword>
<organism evidence="1 2">
    <name type="scientific">Saccharolobus solfataricus rod-shaped virus 1</name>
    <name type="common">SSRV1</name>
    <dbReference type="NCBI Taxonomy" id="2730619"/>
    <lineage>
        <taxon>Viruses</taxon>
        <taxon>Adnaviria</taxon>
        <taxon>Zilligvirae</taxon>
        <taxon>Taleaviricota</taxon>
        <taxon>Tokiviricetes</taxon>
        <taxon>Ligamenvirales</taxon>
        <taxon>Rudiviridae</taxon>
        <taxon>Hoswirudivirus</taxon>
        <taxon>Hoswirudivirus saccharolobi</taxon>
        <taxon>Hoswirudivirus SSRV1</taxon>
    </lineage>
</organism>
<protein>
    <submittedName>
        <fullName evidence="1">DUF1874 domain-containing protein</fullName>
    </submittedName>
</protein>
<dbReference type="InterPro" id="IPR015055">
    <property type="entry name" value="STIV_B116-like"/>
</dbReference>
<sequence>MVLYLLNSLIVPFEGQEAEFQIKKINFKEARDIVNNAGNIVSAIGHSATANILSNLLGIPVQTSRIAIYFKPGDNAIAFVLKRRLEEGQVIQTEEELNKIGYDLYYILRIR</sequence>
<evidence type="ECO:0000313" key="2">
    <source>
        <dbReference type="Proteomes" id="UP000503449"/>
    </source>
</evidence>
<dbReference type="Pfam" id="PF08960">
    <property type="entry name" value="STIV_B116-like"/>
    <property type="match status" value="1"/>
</dbReference>
<accession>A0A6M3VYX8</accession>